<sequence>MQTARAMCRPADAYTVVTTSTGVPGGRSSRAACSASATPSSTVRDSPSTPQRSSWRSTERARSPSAVEPTSCGSAGRCGTAESGTCSDSVAITRPWTRRTRRTVCTVSPGRTPSSAASRAGAGALVQSTIRQDWLREALGQPSSLLLTGTPTRGAAITVPMPRRRTSRPSSSSWSSAWRSVARATPKRAASSRSLGST</sequence>
<feature type="compositionally biased region" description="Low complexity" evidence="1">
    <location>
        <begin position="168"/>
        <end position="184"/>
    </location>
</feature>
<feature type="region of interest" description="Disordered" evidence="1">
    <location>
        <begin position="18"/>
        <end position="84"/>
    </location>
</feature>
<dbReference type="Proteomes" id="UP001499987">
    <property type="component" value="Unassembled WGS sequence"/>
</dbReference>
<accession>A0ABP4EIQ2</accession>
<gene>
    <name evidence="2" type="ORF">GCM10009663_56330</name>
</gene>
<evidence type="ECO:0000256" key="1">
    <source>
        <dbReference type="SAM" id="MobiDB-lite"/>
    </source>
</evidence>
<organism evidence="2 3">
    <name type="scientific">Kitasatospora arboriphila</name>
    <dbReference type="NCBI Taxonomy" id="258052"/>
    <lineage>
        <taxon>Bacteria</taxon>
        <taxon>Bacillati</taxon>
        <taxon>Actinomycetota</taxon>
        <taxon>Actinomycetes</taxon>
        <taxon>Kitasatosporales</taxon>
        <taxon>Streptomycetaceae</taxon>
        <taxon>Kitasatospora</taxon>
    </lineage>
</organism>
<feature type="region of interest" description="Disordered" evidence="1">
    <location>
        <begin position="144"/>
        <end position="198"/>
    </location>
</feature>
<protein>
    <submittedName>
        <fullName evidence="2">Uncharacterized protein</fullName>
    </submittedName>
</protein>
<feature type="compositionally biased region" description="Polar residues" evidence="1">
    <location>
        <begin position="43"/>
        <end position="56"/>
    </location>
</feature>
<dbReference type="EMBL" id="BAAALD010000069">
    <property type="protein sequence ID" value="GAA1107084.1"/>
    <property type="molecule type" value="Genomic_DNA"/>
</dbReference>
<proteinExistence type="predicted"/>
<name>A0ABP4EIQ2_9ACTN</name>
<comment type="caution">
    <text evidence="2">The sequence shown here is derived from an EMBL/GenBank/DDBJ whole genome shotgun (WGS) entry which is preliminary data.</text>
</comment>
<evidence type="ECO:0000313" key="3">
    <source>
        <dbReference type="Proteomes" id="UP001499987"/>
    </source>
</evidence>
<keyword evidence="3" id="KW-1185">Reference proteome</keyword>
<evidence type="ECO:0000313" key="2">
    <source>
        <dbReference type="EMBL" id="GAA1107084.1"/>
    </source>
</evidence>
<reference evidence="3" key="1">
    <citation type="journal article" date="2019" name="Int. J. Syst. Evol. Microbiol.">
        <title>The Global Catalogue of Microorganisms (GCM) 10K type strain sequencing project: providing services to taxonomists for standard genome sequencing and annotation.</title>
        <authorList>
            <consortium name="The Broad Institute Genomics Platform"/>
            <consortium name="The Broad Institute Genome Sequencing Center for Infectious Disease"/>
            <person name="Wu L."/>
            <person name="Ma J."/>
        </authorList>
    </citation>
    <scope>NUCLEOTIDE SEQUENCE [LARGE SCALE GENOMIC DNA]</scope>
    <source>
        <strain evidence="3">JCM 13002</strain>
    </source>
</reference>
<feature type="compositionally biased region" description="Low complexity" evidence="1">
    <location>
        <begin position="18"/>
        <end position="42"/>
    </location>
</feature>